<dbReference type="SMART" id="SM00448">
    <property type="entry name" value="REC"/>
    <property type="match status" value="1"/>
</dbReference>
<dbReference type="Gene3D" id="3.40.50.2300">
    <property type="match status" value="1"/>
</dbReference>
<dbReference type="InterPro" id="IPR001789">
    <property type="entry name" value="Sig_transdc_resp-reg_receiver"/>
</dbReference>
<evidence type="ECO:0000313" key="5">
    <source>
        <dbReference type="EMBL" id="MEV0707975.1"/>
    </source>
</evidence>
<keyword evidence="1 2" id="KW-0597">Phosphoprotein</keyword>
<accession>A0ABV3FRQ0</accession>
<dbReference type="PANTHER" id="PTHR44591:SF3">
    <property type="entry name" value="RESPONSE REGULATORY DOMAIN-CONTAINING PROTEIN"/>
    <property type="match status" value="1"/>
</dbReference>
<evidence type="ECO:0000313" key="6">
    <source>
        <dbReference type="Proteomes" id="UP001551695"/>
    </source>
</evidence>
<dbReference type="RefSeq" id="WP_157978523.1">
    <property type="nucleotide sequence ID" value="NZ_JBEXKW010000046.1"/>
</dbReference>
<dbReference type="PROSITE" id="PS50110">
    <property type="entry name" value="RESPONSE_REGULATORY"/>
    <property type="match status" value="1"/>
</dbReference>
<name>A0ABV3FRQ0_9NOCA</name>
<dbReference type="Proteomes" id="UP001551695">
    <property type="component" value="Unassembled WGS sequence"/>
</dbReference>
<proteinExistence type="predicted"/>
<evidence type="ECO:0000256" key="3">
    <source>
        <dbReference type="SAM" id="MobiDB-lite"/>
    </source>
</evidence>
<feature type="modified residue" description="4-aspartylphosphate" evidence="2">
    <location>
        <position position="53"/>
    </location>
</feature>
<feature type="region of interest" description="Disordered" evidence="3">
    <location>
        <begin position="123"/>
        <end position="166"/>
    </location>
</feature>
<gene>
    <name evidence="5" type="ORF">AB0I48_10455</name>
</gene>
<keyword evidence="6" id="KW-1185">Reference proteome</keyword>
<dbReference type="EMBL" id="JBFAKC010000004">
    <property type="protein sequence ID" value="MEV0707975.1"/>
    <property type="molecule type" value="Genomic_DNA"/>
</dbReference>
<feature type="domain" description="Response regulatory" evidence="4">
    <location>
        <begin position="4"/>
        <end position="117"/>
    </location>
</feature>
<evidence type="ECO:0000256" key="2">
    <source>
        <dbReference type="PROSITE-ProRule" id="PRU00169"/>
    </source>
</evidence>
<organism evidence="5 6">
    <name type="scientific">Nocardia aurea</name>
    <dbReference type="NCBI Taxonomy" id="2144174"/>
    <lineage>
        <taxon>Bacteria</taxon>
        <taxon>Bacillati</taxon>
        <taxon>Actinomycetota</taxon>
        <taxon>Actinomycetes</taxon>
        <taxon>Mycobacteriales</taxon>
        <taxon>Nocardiaceae</taxon>
        <taxon>Nocardia</taxon>
    </lineage>
</organism>
<evidence type="ECO:0000259" key="4">
    <source>
        <dbReference type="PROSITE" id="PS50110"/>
    </source>
</evidence>
<dbReference type="PANTHER" id="PTHR44591">
    <property type="entry name" value="STRESS RESPONSE REGULATOR PROTEIN 1"/>
    <property type="match status" value="1"/>
</dbReference>
<dbReference type="InterPro" id="IPR011006">
    <property type="entry name" value="CheY-like_superfamily"/>
</dbReference>
<evidence type="ECO:0000256" key="1">
    <source>
        <dbReference type="ARBA" id="ARBA00022553"/>
    </source>
</evidence>
<dbReference type="InterPro" id="IPR050595">
    <property type="entry name" value="Bact_response_regulator"/>
</dbReference>
<comment type="caution">
    <text evidence="5">The sequence shown here is derived from an EMBL/GenBank/DDBJ whole genome shotgun (WGS) entry which is preliminary data.</text>
</comment>
<sequence length="166" mass="17420">MPAEVLVVEDDRAIAEMIGIVLAGQSLRPCVTGSGERAITEFMRSHPRLVLLDLVLPDIDGVAVCKAIRALAPTPIVVVSASRDPEMIAAVMAAGADDYLLKPFTIRQLVKCVDAHLPATSAPTPISLAENPADAAPVRSPQVMTPNRDNVPAPVGTGSLQRSPNT</sequence>
<protein>
    <submittedName>
        <fullName evidence="5">Response regulator</fullName>
    </submittedName>
</protein>
<dbReference type="Pfam" id="PF00072">
    <property type="entry name" value="Response_reg"/>
    <property type="match status" value="1"/>
</dbReference>
<dbReference type="SUPFAM" id="SSF52172">
    <property type="entry name" value="CheY-like"/>
    <property type="match status" value="1"/>
</dbReference>
<reference evidence="5 6" key="1">
    <citation type="submission" date="2024-06" db="EMBL/GenBank/DDBJ databases">
        <title>The Natural Products Discovery Center: Release of the First 8490 Sequenced Strains for Exploring Actinobacteria Biosynthetic Diversity.</title>
        <authorList>
            <person name="Kalkreuter E."/>
            <person name="Kautsar S.A."/>
            <person name="Yang D."/>
            <person name="Bader C.D."/>
            <person name="Teijaro C.N."/>
            <person name="Fluegel L."/>
            <person name="Davis C.M."/>
            <person name="Simpson J.R."/>
            <person name="Lauterbach L."/>
            <person name="Steele A.D."/>
            <person name="Gui C."/>
            <person name="Meng S."/>
            <person name="Li G."/>
            <person name="Viehrig K."/>
            <person name="Ye F."/>
            <person name="Su P."/>
            <person name="Kiefer A.F."/>
            <person name="Nichols A."/>
            <person name="Cepeda A.J."/>
            <person name="Yan W."/>
            <person name="Fan B."/>
            <person name="Jiang Y."/>
            <person name="Adhikari A."/>
            <person name="Zheng C.-J."/>
            <person name="Schuster L."/>
            <person name="Cowan T.M."/>
            <person name="Smanski M.J."/>
            <person name="Chevrette M.G."/>
            <person name="De Carvalho L.P.S."/>
            <person name="Shen B."/>
        </authorList>
    </citation>
    <scope>NUCLEOTIDE SEQUENCE [LARGE SCALE GENOMIC DNA]</scope>
    <source>
        <strain evidence="5 6">NPDC050403</strain>
    </source>
</reference>